<dbReference type="EMBL" id="RPDH01000002">
    <property type="protein sequence ID" value="RPE08830.1"/>
    <property type="molecule type" value="Genomic_DNA"/>
</dbReference>
<reference evidence="1 2" key="1">
    <citation type="submission" date="2018-11" db="EMBL/GenBank/DDBJ databases">
        <title>Chitinophaga lutea sp.nov., isolate from arsenic contaminated soil.</title>
        <authorList>
            <person name="Zong Y."/>
        </authorList>
    </citation>
    <scope>NUCLEOTIDE SEQUENCE [LARGE SCALE GENOMIC DNA]</scope>
    <source>
        <strain evidence="1 2">ZY74</strain>
    </source>
</reference>
<dbReference type="Proteomes" id="UP000278351">
    <property type="component" value="Unassembled WGS sequence"/>
</dbReference>
<name>A0A3N4PYR9_9BACT</name>
<comment type="caution">
    <text evidence="1">The sequence shown here is derived from an EMBL/GenBank/DDBJ whole genome shotgun (WGS) entry which is preliminary data.</text>
</comment>
<proteinExistence type="predicted"/>
<evidence type="ECO:0000313" key="1">
    <source>
        <dbReference type="EMBL" id="RPE08830.1"/>
    </source>
</evidence>
<accession>A0A3N4PYR9</accession>
<sequence length="252" mass="28252">MFSAYKMAGTDKTVIRRKAGPSKEQIKKLPQFQRTRENIAEFGASSMAGTSIRDAVCMVRHLSDYNYSGTLNRLCKKVQLEDPVRNRGQRQVEWAQWRHWLNGFNFNKKYQFDHLIHLPVAFQVNRAQASAVVTIPQLHPGFHVAFPWQHPYFRFTLTLGSAVDVVYGKHGFKLADGGAMDGFRAYVDTSWAHCTHVFPETSIELQIPGIEDVPAHITLLLAIGVEMGTPNGAGTNISPVRRAGSAKILQAF</sequence>
<organism evidence="1 2">
    <name type="scientific">Chitinophaga lutea</name>
    <dbReference type="NCBI Taxonomy" id="2488634"/>
    <lineage>
        <taxon>Bacteria</taxon>
        <taxon>Pseudomonadati</taxon>
        <taxon>Bacteroidota</taxon>
        <taxon>Chitinophagia</taxon>
        <taxon>Chitinophagales</taxon>
        <taxon>Chitinophagaceae</taxon>
        <taxon>Chitinophaga</taxon>
    </lineage>
</organism>
<dbReference type="AlphaFoldDB" id="A0A3N4PYR9"/>
<gene>
    <name evidence="1" type="ORF">EGT74_17535</name>
</gene>
<protein>
    <submittedName>
        <fullName evidence="1">Uncharacterized protein</fullName>
    </submittedName>
</protein>
<keyword evidence="2" id="KW-1185">Reference proteome</keyword>
<evidence type="ECO:0000313" key="2">
    <source>
        <dbReference type="Proteomes" id="UP000278351"/>
    </source>
</evidence>